<sequence>MRKLSLLMLLALGACASVDQYPSPELASFVNATVPLGMPSEQALVRMEVEGFDCDGRAGLQLVTCTRQQSRVMRAPCVETVRLTRGGKGKSITALDVAPKVCPRW</sequence>
<dbReference type="Proteomes" id="UP000199470">
    <property type="component" value="Unassembled WGS sequence"/>
</dbReference>
<accession>A0A1I4MHN7</accession>
<protein>
    <recommendedName>
        <fullName evidence="4">Lipoprotein</fullName>
    </recommendedName>
</protein>
<evidence type="ECO:0008006" key="4">
    <source>
        <dbReference type="Google" id="ProtNLM"/>
    </source>
</evidence>
<organism evidence="2 3">
    <name type="scientific">Rugamonas rubra</name>
    <dbReference type="NCBI Taxonomy" id="758825"/>
    <lineage>
        <taxon>Bacteria</taxon>
        <taxon>Pseudomonadati</taxon>
        <taxon>Pseudomonadota</taxon>
        <taxon>Betaproteobacteria</taxon>
        <taxon>Burkholderiales</taxon>
        <taxon>Oxalobacteraceae</taxon>
        <taxon>Telluria group</taxon>
        <taxon>Rugamonas</taxon>
    </lineage>
</organism>
<dbReference type="AlphaFoldDB" id="A0A1I4MHN7"/>
<dbReference type="PROSITE" id="PS51257">
    <property type="entry name" value="PROKAR_LIPOPROTEIN"/>
    <property type="match status" value="1"/>
</dbReference>
<evidence type="ECO:0000313" key="3">
    <source>
        <dbReference type="Proteomes" id="UP000199470"/>
    </source>
</evidence>
<evidence type="ECO:0000256" key="1">
    <source>
        <dbReference type="SAM" id="SignalP"/>
    </source>
</evidence>
<dbReference type="STRING" id="758825.SAMN02982985_02406"/>
<gene>
    <name evidence="2" type="ORF">SAMN02982985_02406</name>
</gene>
<evidence type="ECO:0000313" key="2">
    <source>
        <dbReference type="EMBL" id="SFM02769.1"/>
    </source>
</evidence>
<keyword evidence="3" id="KW-1185">Reference proteome</keyword>
<feature type="chain" id="PRO_5011693528" description="Lipoprotein" evidence="1">
    <location>
        <begin position="17"/>
        <end position="105"/>
    </location>
</feature>
<dbReference type="RefSeq" id="WP_139236447.1">
    <property type="nucleotide sequence ID" value="NZ_FOTW01000011.1"/>
</dbReference>
<proteinExistence type="predicted"/>
<dbReference type="EMBL" id="FOTW01000011">
    <property type="protein sequence ID" value="SFM02769.1"/>
    <property type="molecule type" value="Genomic_DNA"/>
</dbReference>
<name>A0A1I4MHN7_9BURK</name>
<feature type="signal peptide" evidence="1">
    <location>
        <begin position="1"/>
        <end position="16"/>
    </location>
</feature>
<dbReference type="OrthoDB" id="8780646at2"/>
<reference evidence="2 3" key="1">
    <citation type="submission" date="2016-10" db="EMBL/GenBank/DDBJ databases">
        <authorList>
            <person name="de Groot N.N."/>
        </authorList>
    </citation>
    <scope>NUCLEOTIDE SEQUENCE [LARGE SCALE GENOMIC DNA]</scope>
    <source>
        <strain evidence="2 3">ATCC 43154</strain>
    </source>
</reference>
<keyword evidence="1" id="KW-0732">Signal</keyword>